<dbReference type="GO" id="GO:0003677">
    <property type="term" value="F:DNA binding"/>
    <property type="evidence" value="ECO:0007669"/>
    <property type="project" value="UniProtKB-KW"/>
</dbReference>
<accession>A0A3D9YVY2</accession>
<proteinExistence type="predicted"/>
<gene>
    <name evidence="3" type="ORF">DES32_1919</name>
</gene>
<comment type="caution">
    <text evidence="3">The sequence shown here is derived from an EMBL/GenBank/DDBJ whole genome shotgun (WGS) entry which is preliminary data.</text>
</comment>
<evidence type="ECO:0000259" key="2">
    <source>
        <dbReference type="PROSITE" id="PS50943"/>
    </source>
</evidence>
<dbReference type="OrthoDB" id="2986852at2"/>
<dbReference type="Proteomes" id="UP000256900">
    <property type="component" value="Unassembled WGS sequence"/>
</dbReference>
<dbReference type="SMART" id="SM00530">
    <property type="entry name" value="HTH_XRE"/>
    <property type="match status" value="1"/>
</dbReference>
<organism evidence="3 4">
    <name type="scientific">Methylovirgula ligni</name>
    <dbReference type="NCBI Taxonomy" id="569860"/>
    <lineage>
        <taxon>Bacteria</taxon>
        <taxon>Pseudomonadati</taxon>
        <taxon>Pseudomonadota</taxon>
        <taxon>Alphaproteobacteria</taxon>
        <taxon>Hyphomicrobiales</taxon>
        <taxon>Beijerinckiaceae</taxon>
        <taxon>Methylovirgula</taxon>
    </lineage>
</organism>
<dbReference type="EMBL" id="QUMO01000003">
    <property type="protein sequence ID" value="REF85881.1"/>
    <property type="molecule type" value="Genomic_DNA"/>
</dbReference>
<dbReference type="CDD" id="cd00093">
    <property type="entry name" value="HTH_XRE"/>
    <property type="match status" value="1"/>
</dbReference>
<evidence type="ECO:0000313" key="3">
    <source>
        <dbReference type="EMBL" id="REF85881.1"/>
    </source>
</evidence>
<dbReference type="SUPFAM" id="SSF47413">
    <property type="entry name" value="lambda repressor-like DNA-binding domains"/>
    <property type="match status" value="1"/>
</dbReference>
<feature type="domain" description="HTH cro/C1-type" evidence="2">
    <location>
        <begin position="25"/>
        <end position="79"/>
    </location>
</feature>
<keyword evidence="1 3" id="KW-0238">DNA-binding</keyword>
<reference evidence="3 4" key="1">
    <citation type="submission" date="2018-08" db="EMBL/GenBank/DDBJ databases">
        <title>Genomic Encyclopedia of Type Strains, Phase IV (KMG-IV): sequencing the most valuable type-strain genomes for metagenomic binning, comparative biology and taxonomic classification.</title>
        <authorList>
            <person name="Goeker M."/>
        </authorList>
    </citation>
    <scope>NUCLEOTIDE SEQUENCE [LARGE SCALE GENOMIC DNA]</scope>
    <source>
        <strain evidence="3 4">BW863</strain>
    </source>
</reference>
<dbReference type="PANTHER" id="PTHR46558:SF11">
    <property type="entry name" value="HTH-TYPE TRANSCRIPTIONAL REGULATOR XRE"/>
    <property type="match status" value="1"/>
</dbReference>
<dbReference type="Pfam" id="PF13560">
    <property type="entry name" value="HTH_31"/>
    <property type="match status" value="1"/>
</dbReference>
<dbReference type="AlphaFoldDB" id="A0A3D9YVY2"/>
<dbReference type="InterPro" id="IPR001387">
    <property type="entry name" value="Cro/C1-type_HTH"/>
</dbReference>
<evidence type="ECO:0000313" key="4">
    <source>
        <dbReference type="Proteomes" id="UP000256900"/>
    </source>
</evidence>
<keyword evidence="4" id="KW-1185">Reference proteome</keyword>
<dbReference type="Gene3D" id="1.10.260.40">
    <property type="entry name" value="lambda repressor-like DNA-binding domains"/>
    <property type="match status" value="1"/>
</dbReference>
<sequence length="125" mass="14168">MTSSRSRSTGLRTKDQIQLAFGRRLKTLRHAQGWNQEDFASKIEMSVDAVSSMERGKTFASLETLSRIAATLKTEISTLFEFDVDRRGTHLRAIEALLKNQPSEVAEAAEKQIRLLVDFVTQLKR</sequence>
<dbReference type="RefSeq" id="WP_115836482.1">
    <property type="nucleotide sequence ID" value="NZ_CP025086.1"/>
</dbReference>
<name>A0A3D9YVY2_9HYPH</name>
<evidence type="ECO:0000256" key="1">
    <source>
        <dbReference type="ARBA" id="ARBA00023125"/>
    </source>
</evidence>
<dbReference type="PROSITE" id="PS50943">
    <property type="entry name" value="HTH_CROC1"/>
    <property type="match status" value="1"/>
</dbReference>
<dbReference type="PANTHER" id="PTHR46558">
    <property type="entry name" value="TRACRIPTIONAL REGULATORY PROTEIN-RELATED-RELATED"/>
    <property type="match status" value="1"/>
</dbReference>
<protein>
    <submittedName>
        <fullName evidence="3">DNA-binding XRE family transcriptional regulator</fullName>
    </submittedName>
</protein>
<dbReference type="InterPro" id="IPR010982">
    <property type="entry name" value="Lambda_DNA-bd_dom_sf"/>
</dbReference>